<evidence type="ECO:0008006" key="5">
    <source>
        <dbReference type="Google" id="ProtNLM"/>
    </source>
</evidence>
<proteinExistence type="predicted"/>
<keyword evidence="4" id="KW-1185">Reference proteome</keyword>
<keyword evidence="2" id="KW-0472">Membrane</keyword>
<name>A0A9P3G1B0_9APHY</name>
<protein>
    <recommendedName>
        <fullName evidence="5">Transmembrane protein</fullName>
    </recommendedName>
</protein>
<dbReference type="EMBL" id="BPQB01000003">
    <property type="protein sequence ID" value="GJE85879.1"/>
    <property type="molecule type" value="Genomic_DNA"/>
</dbReference>
<accession>A0A9P3G1B0</accession>
<reference evidence="3 4" key="1">
    <citation type="submission" date="2021-08" db="EMBL/GenBank/DDBJ databases">
        <title>Draft Genome Sequence of Phanerochaete sordida strain YK-624.</title>
        <authorList>
            <person name="Mori T."/>
            <person name="Dohra H."/>
            <person name="Suzuki T."/>
            <person name="Kawagishi H."/>
            <person name="Hirai H."/>
        </authorList>
    </citation>
    <scope>NUCLEOTIDE SEQUENCE [LARGE SCALE GENOMIC DNA]</scope>
    <source>
        <strain evidence="3 4">YK-624</strain>
    </source>
</reference>
<evidence type="ECO:0000256" key="2">
    <source>
        <dbReference type="SAM" id="Phobius"/>
    </source>
</evidence>
<feature type="region of interest" description="Disordered" evidence="1">
    <location>
        <begin position="325"/>
        <end position="366"/>
    </location>
</feature>
<comment type="caution">
    <text evidence="3">The sequence shown here is derived from an EMBL/GenBank/DDBJ whole genome shotgun (WGS) entry which is preliminary data.</text>
</comment>
<evidence type="ECO:0000256" key="1">
    <source>
        <dbReference type="SAM" id="MobiDB-lite"/>
    </source>
</evidence>
<feature type="compositionally biased region" description="Polar residues" evidence="1">
    <location>
        <begin position="275"/>
        <end position="288"/>
    </location>
</feature>
<dbReference type="OrthoDB" id="2756615at2759"/>
<organism evidence="3 4">
    <name type="scientific">Phanerochaete sordida</name>
    <dbReference type="NCBI Taxonomy" id="48140"/>
    <lineage>
        <taxon>Eukaryota</taxon>
        <taxon>Fungi</taxon>
        <taxon>Dikarya</taxon>
        <taxon>Basidiomycota</taxon>
        <taxon>Agaricomycotina</taxon>
        <taxon>Agaricomycetes</taxon>
        <taxon>Polyporales</taxon>
        <taxon>Phanerochaetaceae</taxon>
        <taxon>Phanerochaete</taxon>
    </lineage>
</organism>
<keyword evidence="2" id="KW-0812">Transmembrane</keyword>
<evidence type="ECO:0000313" key="3">
    <source>
        <dbReference type="EMBL" id="GJE85879.1"/>
    </source>
</evidence>
<keyword evidence="2" id="KW-1133">Transmembrane helix</keyword>
<dbReference type="Gene3D" id="2.60.120.260">
    <property type="entry name" value="Galactose-binding domain-like"/>
    <property type="match status" value="1"/>
</dbReference>
<feature type="region of interest" description="Disordered" evidence="1">
    <location>
        <begin position="253"/>
        <end position="293"/>
    </location>
</feature>
<dbReference type="AlphaFoldDB" id="A0A9P3G1B0"/>
<sequence length="366" mass="37436">MSNDEAFLLVDDSSPAIVYHGDWQVLDLPDNLVQSFETYGSTVTYSGTNGSYATFNFTGTQVAVQCLTLYQDKPPEALFILDDSSPSSYTPPASTNGSAVVFYKSAVLSSDQHSLQIFVGGDTGAPVYLDVIAVDGASQGSSWATSAGGQVVQTAYANPLQSGASSGASSKSSVPVGAIVGGVVGGVAVIVIAALAILWMCWKRHRKQGPYFYGPSATAGELLSGEAKEISPFPTPDPQQPLPVTLHAPSAYSGSTLTAPSAPPSAYGGQYASYPPSSVDGSEQSSAWSGGTRSTTTLLTVTNAAPNAAGLTPGQRKALEAGLRTVPEAGGVQHADSGVRFDEHGQPSGSESSSVPADAPPVYSAD</sequence>
<evidence type="ECO:0000313" key="4">
    <source>
        <dbReference type="Proteomes" id="UP000703269"/>
    </source>
</evidence>
<feature type="transmembrane region" description="Helical" evidence="2">
    <location>
        <begin position="176"/>
        <end position="202"/>
    </location>
</feature>
<gene>
    <name evidence="3" type="ORF">PsYK624_019580</name>
</gene>
<dbReference type="Proteomes" id="UP000703269">
    <property type="component" value="Unassembled WGS sequence"/>
</dbReference>